<dbReference type="InterPro" id="IPR003439">
    <property type="entry name" value="ABC_transporter-like_ATP-bd"/>
</dbReference>
<dbReference type="InterPro" id="IPR036640">
    <property type="entry name" value="ABC1_TM_sf"/>
</dbReference>
<dbReference type="Gene3D" id="3.40.50.300">
    <property type="entry name" value="P-loop containing nucleotide triphosphate hydrolases"/>
    <property type="match status" value="1"/>
</dbReference>
<feature type="transmembrane region" description="Helical" evidence="9">
    <location>
        <begin position="272"/>
        <end position="297"/>
    </location>
</feature>
<dbReference type="Pfam" id="PF00664">
    <property type="entry name" value="ABC_membrane"/>
    <property type="match status" value="1"/>
</dbReference>
<dbReference type="PROSITE" id="PS50893">
    <property type="entry name" value="ABC_TRANSPORTER_2"/>
    <property type="match status" value="1"/>
</dbReference>
<dbReference type="InterPro" id="IPR003593">
    <property type="entry name" value="AAA+_ATPase"/>
</dbReference>
<evidence type="ECO:0000256" key="3">
    <source>
        <dbReference type="ARBA" id="ARBA00022475"/>
    </source>
</evidence>
<sequence>MTTAKKYIKKYWKHFSISIIFLTIEALCDLIQPTIMSRIIDIGVANKDMDYVFKMALGMLGITAIGAIGAIGRNIVSSNVSQKFGSELRSDLFEKIQNFSFDQINDFDTASLIMRLTNDVQQVQGFAHRMMRIFVKAPLLSIGSFIMAFLLDPGMTLILLVVVAIIGILIYFNMQIGYPFFRKVQKAFDRLNGIFREFLAGIRVVKAFNRFDYESKRFGDANQELASITADAQGKIAVFSPAITLTVNLGIVAVIWYGGISVSYGHMEVGKIIAFINYMTQILHSLMMISMVFNGFVRAKASYERIDEVFQKDKGMMESEDIKEMSKDKGQIEFENVYFSYERNLTDPVLKKISFTCKSGETVGIIGATGSGKSTLVHLVPRFYDVTKGNVKVNGGDVRNINPKTLRGMIGIVPQKTMLFTGTILENIKWGNERASEDEVIRAASLAQAHEFITAFPKGYDTMLGQGGVNLSGGQKQRIAIARALIKNPTILIMDDCTSAVDVVTEERIRDGLKEFSRGLTTLIVAQRITSVIGADKIIVLDHGNVIGIGNHKDLLESCKVYQDIFYSQIGREGMEYGI</sequence>
<dbReference type="InterPro" id="IPR039421">
    <property type="entry name" value="Type_1_exporter"/>
</dbReference>
<dbReference type="Pfam" id="PF00005">
    <property type="entry name" value="ABC_tran"/>
    <property type="match status" value="1"/>
</dbReference>
<keyword evidence="13" id="KW-1185">Reference proteome</keyword>
<dbReference type="CDD" id="cd18548">
    <property type="entry name" value="ABC_6TM_Tm287_like"/>
    <property type="match status" value="1"/>
</dbReference>
<gene>
    <name evidence="12" type="ORF">HNQ80_001836</name>
</gene>
<evidence type="ECO:0000256" key="1">
    <source>
        <dbReference type="ARBA" id="ARBA00004651"/>
    </source>
</evidence>
<keyword evidence="8 9" id="KW-0472">Membrane</keyword>
<dbReference type="GO" id="GO:0005886">
    <property type="term" value="C:plasma membrane"/>
    <property type="evidence" value="ECO:0007669"/>
    <property type="project" value="UniProtKB-SubCell"/>
</dbReference>
<keyword evidence="7 9" id="KW-1133">Transmembrane helix</keyword>
<comment type="subcellular location">
    <subcellularLocation>
        <location evidence="1">Cell membrane</location>
        <topology evidence="1">Multi-pass membrane protein</topology>
    </subcellularLocation>
</comment>
<proteinExistence type="predicted"/>
<name>A0A841KQP2_9FIRM</name>
<dbReference type="InterPro" id="IPR011527">
    <property type="entry name" value="ABC1_TM_dom"/>
</dbReference>
<protein>
    <submittedName>
        <fullName evidence="12">ATP-binding cassette subfamily B protein</fullName>
    </submittedName>
</protein>
<keyword evidence="5" id="KW-0547">Nucleotide-binding</keyword>
<feature type="transmembrane region" description="Helical" evidence="9">
    <location>
        <begin position="236"/>
        <end position="260"/>
    </location>
</feature>
<dbReference type="PANTHER" id="PTHR43394">
    <property type="entry name" value="ATP-DEPENDENT PERMEASE MDL1, MITOCHONDRIAL"/>
    <property type="match status" value="1"/>
</dbReference>
<evidence type="ECO:0000313" key="12">
    <source>
        <dbReference type="EMBL" id="MBB6215747.1"/>
    </source>
</evidence>
<evidence type="ECO:0000259" key="10">
    <source>
        <dbReference type="PROSITE" id="PS50893"/>
    </source>
</evidence>
<dbReference type="Proteomes" id="UP000579281">
    <property type="component" value="Unassembled WGS sequence"/>
</dbReference>
<dbReference type="RefSeq" id="WP_184310297.1">
    <property type="nucleotide sequence ID" value="NZ_JACHEN010000009.1"/>
</dbReference>
<feature type="domain" description="ABC transmembrane type-1" evidence="11">
    <location>
        <begin position="17"/>
        <end position="298"/>
    </location>
</feature>
<evidence type="ECO:0000259" key="11">
    <source>
        <dbReference type="PROSITE" id="PS50929"/>
    </source>
</evidence>
<keyword evidence="2" id="KW-0813">Transport</keyword>
<feature type="transmembrane region" description="Helical" evidence="9">
    <location>
        <begin position="157"/>
        <end position="181"/>
    </location>
</feature>
<evidence type="ECO:0000256" key="8">
    <source>
        <dbReference type="ARBA" id="ARBA00023136"/>
    </source>
</evidence>
<dbReference type="Gene3D" id="1.20.1560.10">
    <property type="entry name" value="ABC transporter type 1, transmembrane domain"/>
    <property type="match status" value="1"/>
</dbReference>
<organism evidence="12 13">
    <name type="scientific">Anaerosolibacter carboniphilus</name>
    <dbReference type="NCBI Taxonomy" id="1417629"/>
    <lineage>
        <taxon>Bacteria</taxon>
        <taxon>Bacillati</taxon>
        <taxon>Bacillota</taxon>
        <taxon>Clostridia</taxon>
        <taxon>Peptostreptococcales</taxon>
        <taxon>Thermotaleaceae</taxon>
        <taxon>Anaerosolibacter</taxon>
    </lineage>
</organism>
<evidence type="ECO:0000256" key="7">
    <source>
        <dbReference type="ARBA" id="ARBA00022989"/>
    </source>
</evidence>
<keyword evidence="6 12" id="KW-0067">ATP-binding</keyword>
<evidence type="ECO:0000256" key="9">
    <source>
        <dbReference type="SAM" id="Phobius"/>
    </source>
</evidence>
<dbReference type="PROSITE" id="PS50929">
    <property type="entry name" value="ABC_TM1F"/>
    <property type="match status" value="1"/>
</dbReference>
<dbReference type="InterPro" id="IPR027417">
    <property type="entry name" value="P-loop_NTPase"/>
</dbReference>
<reference evidence="12 13" key="1">
    <citation type="submission" date="2020-08" db="EMBL/GenBank/DDBJ databases">
        <title>Genomic Encyclopedia of Type Strains, Phase IV (KMG-IV): sequencing the most valuable type-strain genomes for metagenomic binning, comparative biology and taxonomic classification.</title>
        <authorList>
            <person name="Goeker M."/>
        </authorList>
    </citation>
    <scope>NUCLEOTIDE SEQUENCE [LARGE SCALE GENOMIC DNA]</scope>
    <source>
        <strain evidence="12 13">DSM 103526</strain>
    </source>
</reference>
<evidence type="ECO:0000313" key="13">
    <source>
        <dbReference type="Proteomes" id="UP000579281"/>
    </source>
</evidence>
<dbReference type="GO" id="GO:0016887">
    <property type="term" value="F:ATP hydrolysis activity"/>
    <property type="evidence" value="ECO:0007669"/>
    <property type="project" value="InterPro"/>
</dbReference>
<evidence type="ECO:0000256" key="6">
    <source>
        <dbReference type="ARBA" id="ARBA00022840"/>
    </source>
</evidence>
<feature type="domain" description="ABC transporter" evidence="10">
    <location>
        <begin position="332"/>
        <end position="568"/>
    </location>
</feature>
<feature type="transmembrane region" description="Helical" evidence="9">
    <location>
        <begin position="55"/>
        <end position="76"/>
    </location>
</feature>
<dbReference type="SUPFAM" id="SSF90123">
    <property type="entry name" value="ABC transporter transmembrane region"/>
    <property type="match status" value="1"/>
</dbReference>
<dbReference type="GO" id="GO:0015421">
    <property type="term" value="F:ABC-type oligopeptide transporter activity"/>
    <property type="evidence" value="ECO:0007669"/>
    <property type="project" value="TreeGrafter"/>
</dbReference>
<feature type="transmembrane region" description="Helical" evidence="9">
    <location>
        <begin position="12"/>
        <end position="35"/>
    </location>
</feature>
<keyword evidence="3" id="KW-1003">Cell membrane</keyword>
<comment type="caution">
    <text evidence="12">The sequence shown here is derived from an EMBL/GenBank/DDBJ whole genome shotgun (WGS) entry which is preliminary data.</text>
</comment>
<evidence type="ECO:0000256" key="5">
    <source>
        <dbReference type="ARBA" id="ARBA00022741"/>
    </source>
</evidence>
<feature type="transmembrane region" description="Helical" evidence="9">
    <location>
        <begin position="133"/>
        <end position="151"/>
    </location>
</feature>
<dbReference type="AlphaFoldDB" id="A0A841KQP2"/>
<dbReference type="SUPFAM" id="SSF52540">
    <property type="entry name" value="P-loop containing nucleoside triphosphate hydrolases"/>
    <property type="match status" value="1"/>
</dbReference>
<dbReference type="GO" id="GO:0005524">
    <property type="term" value="F:ATP binding"/>
    <property type="evidence" value="ECO:0007669"/>
    <property type="project" value="UniProtKB-KW"/>
</dbReference>
<dbReference type="EMBL" id="JACHEN010000009">
    <property type="protein sequence ID" value="MBB6215747.1"/>
    <property type="molecule type" value="Genomic_DNA"/>
</dbReference>
<dbReference type="PROSITE" id="PS00211">
    <property type="entry name" value="ABC_TRANSPORTER_1"/>
    <property type="match status" value="1"/>
</dbReference>
<evidence type="ECO:0000256" key="2">
    <source>
        <dbReference type="ARBA" id="ARBA00022448"/>
    </source>
</evidence>
<evidence type="ECO:0000256" key="4">
    <source>
        <dbReference type="ARBA" id="ARBA00022692"/>
    </source>
</evidence>
<dbReference type="InterPro" id="IPR017871">
    <property type="entry name" value="ABC_transporter-like_CS"/>
</dbReference>
<dbReference type="SMART" id="SM00382">
    <property type="entry name" value="AAA"/>
    <property type="match status" value="1"/>
</dbReference>
<dbReference type="PANTHER" id="PTHR43394:SF1">
    <property type="entry name" value="ATP-BINDING CASSETTE SUB-FAMILY B MEMBER 10, MITOCHONDRIAL"/>
    <property type="match status" value="1"/>
</dbReference>
<dbReference type="FunFam" id="3.40.50.300:FF:000221">
    <property type="entry name" value="Multidrug ABC transporter ATP-binding protein"/>
    <property type="match status" value="1"/>
</dbReference>
<keyword evidence="4 9" id="KW-0812">Transmembrane</keyword>
<accession>A0A841KQP2</accession>